<protein>
    <submittedName>
        <fullName evidence="2">FAD/NAD(P)-binding protein</fullName>
    </submittedName>
</protein>
<dbReference type="PRINTS" id="PR00368">
    <property type="entry name" value="FADPNR"/>
</dbReference>
<keyword evidence="3" id="KW-1185">Reference proteome</keyword>
<evidence type="ECO:0000259" key="1">
    <source>
        <dbReference type="Pfam" id="PF13454"/>
    </source>
</evidence>
<dbReference type="Gene3D" id="3.50.50.60">
    <property type="entry name" value="FAD/NAD(P)-binding domain"/>
    <property type="match status" value="1"/>
</dbReference>
<dbReference type="SUPFAM" id="SSF51905">
    <property type="entry name" value="FAD/NAD(P)-binding domain"/>
    <property type="match status" value="1"/>
</dbReference>
<reference evidence="3" key="1">
    <citation type="submission" date="2019-07" db="EMBL/GenBank/DDBJ databases">
        <title>Bacillus alkalisoli sp. nov. isolated from saline soil.</title>
        <authorList>
            <person name="Sun J.-Q."/>
            <person name="Xu L."/>
        </authorList>
    </citation>
    <scope>NUCLEOTIDE SEQUENCE [LARGE SCALE GENOMIC DNA]</scope>
    <source>
        <strain evidence="3">M4U3P1</strain>
    </source>
</reference>
<proteinExistence type="predicted"/>
<gene>
    <name evidence="2" type="ORF">FLK61_36875</name>
</gene>
<organism evidence="2 3">
    <name type="scientific">Paenalkalicoccus suaedae</name>
    <dbReference type="NCBI Taxonomy" id="2592382"/>
    <lineage>
        <taxon>Bacteria</taxon>
        <taxon>Bacillati</taxon>
        <taxon>Bacillota</taxon>
        <taxon>Bacilli</taxon>
        <taxon>Bacillales</taxon>
        <taxon>Bacillaceae</taxon>
        <taxon>Paenalkalicoccus</taxon>
    </lineage>
</organism>
<sequence>MTHTWTIIGGGIQGITTAVHLLEHNIVSVQNLRIIDPHGEPLAQWRFRTNRIEMPYLRSSFVHHLSSKPFTLENHAEGDSPFLGRYKRPERAFFHEYCEQEVKRHKLDSCFIKDSVTGLKKNATWEIELASGETMYSDKVVLALGAGQKLSIPACLKPYNGQHVHHIFDTELDLESMEGKIAIIGGGITSAHTAALLSNRYPGQVTLSKRHAFRVHAFDSNPGWLGPKKMSSFKRVESYQERRSCIHEARNRGSITRDLLFKLRKLEREQKLEIITEEWTDVTRKDGRYVLFNEQTSLEVDHIVCCTGFEPVLPGKEWLQATIDAYSLPCAQCGFPILTSSLMWAEDLYAVGALAELEIGPVARNISGAQRAASRIVESQLA</sequence>
<evidence type="ECO:0000313" key="2">
    <source>
        <dbReference type="EMBL" id="QKS72219.1"/>
    </source>
</evidence>
<dbReference type="InterPro" id="IPR036188">
    <property type="entry name" value="FAD/NAD-bd_sf"/>
</dbReference>
<dbReference type="AlphaFoldDB" id="A0A859FGG1"/>
<dbReference type="Pfam" id="PF13454">
    <property type="entry name" value="NAD_binding_9"/>
    <property type="match status" value="1"/>
</dbReference>
<dbReference type="InterPro" id="IPR038732">
    <property type="entry name" value="HpyO/CreE_NAD-binding"/>
</dbReference>
<name>A0A859FGG1_9BACI</name>
<accession>A0A859FGG1</accession>
<dbReference type="RefSeq" id="WP_176010203.1">
    <property type="nucleotide sequence ID" value="NZ_CP041372.2"/>
</dbReference>
<evidence type="ECO:0000313" key="3">
    <source>
        <dbReference type="Proteomes" id="UP000318138"/>
    </source>
</evidence>
<dbReference type="KEGG" id="psua:FLK61_36875"/>
<dbReference type="PANTHER" id="PTHR38663">
    <property type="match status" value="1"/>
</dbReference>
<dbReference type="Proteomes" id="UP000318138">
    <property type="component" value="Chromosome"/>
</dbReference>
<feature type="domain" description="FAD-dependent urate hydroxylase HpyO/Asp monooxygenase CreE-like FAD/NAD(P)-binding" evidence="1">
    <location>
        <begin position="7"/>
        <end position="146"/>
    </location>
</feature>
<dbReference type="PANTHER" id="PTHR38663:SF1">
    <property type="entry name" value="L-ORNITHINE N(5)-MONOOXYGENASE"/>
    <property type="match status" value="1"/>
</dbReference>
<dbReference type="EMBL" id="CP041372">
    <property type="protein sequence ID" value="QKS72219.1"/>
    <property type="molecule type" value="Genomic_DNA"/>
</dbReference>